<dbReference type="InterPro" id="IPR036526">
    <property type="entry name" value="C-N_Hydrolase_sf"/>
</dbReference>
<sequence>MVLTLGATAIGVVGWSGDPWTLPLAMVFPAVWSLAGSRFSAALIASAYFLGASRGLPQGVSNFFGSDILLGLSLWVGASLAFVGVHAACWSRREGWRQARNYVLANVLMSVPPLGIVGWANPVTATGIIFPGWGWWGLGVTIVVLMVSTTRFRWPAIVIIGALALFSAVTWTDPASPARWRGIDTSFVSGRDQYADYGQQLSTMALVREAAADGAEVVVLPESAFGIWTPTIEALWRRGLADLDVTVVGGAVVLTETGYDNLMVSVAAGSSAVLYRQRMPVPVSMWQPWTSDGANADFFGNPVVTLDGLRLAVLLCYEQLLVWPVLHSMLFTPDVTVATANGWWTGSTNIVAIQRVAVTAWTRLFGVPVAMAFNHIQSDLRPKHE</sequence>
<feature type="domain" description="CN hydrolase" evidence="2">
    <location>
        <begin position="180"/>
        <end position="385"/>
    </location>
</feature>
<keyword evidence="4" id="KW-1185">Reference proteome</keyword>
<feature type="transmembrane region" description="Helical" evidence="1">
    <location>
        <begin position="128"/>
        <end position="147"/>
    </location>
</feature>
<reference evidence="4" key="1">
    <citation type="journal article" date="2017" name="J. Biotechnol.">
        <title>Complete genome sequence of Novosphingobium resinovorum SA1, a versatile xenobiotic-degrading bacterium capable of utilizing sulfanilic acid.</title>
        <authorList>
            <person name="Hegedus B."/>
            <person name="Kos P.B."/>
            <person name="Balint B."/>
            <person name="Maroti G."/>
            <person name="Gan H.M."/>
            <person name="Perei K."/>
            <person name="Rakhely G."/>
        </authorList>
    </citation>
    <scope>NUCLEOTIDE SEQUENCE [LARGE SCALE GENOMIC DNA]</scope>
    <source>
        <strain evidence="4">SA1</strain>
    </source>
</reference>
<keyword evidence="1" id="KW-0812">Transmembrane</keyword>
<proteinExistence type="predicted"/>
<dbReference type="InterPro" id="IPR003010">
    <property type="entry name" value="C-N_Hydrolase"/>
</dbReference>
<geneLocation type="plasmid" evidence="3 4">
    <name>pSA3</name>
</geneLocation>
<evidence type="ECO:0000313" key="4">
    <source>
        <dbReference type="Proteomes" id="UP000094626"/>
    </source>
</evidence>
<keyword evidence="3" id="KW-0614">Plasmid</keyword>
<feature type="transmembrane region" description="Helical" evidence="1">
    <location>
        <begin position="154"/>
        <end position="171"/>
    </location>
</feature>
<evidence type="ECO:0000259" key="2">
    <source>
        <dbReference type="PROSITE" id="PS50263"/>
    </source>
</evidence>
<dbReference type="KEGG" id="nre:BES08_30555"/>
<accession>A0A1D8AGU8</accession>
<dbReference type="EMBL" id="CP017078">
    <property type="protein sequence ID" value="AOR81332.1"/>
    <property type="molecule type" value="Genomic_DNA"/>
</dbReference>
<gene>
    <name evidence="3" type="ORF">BES08_30555</name>
</gene>
<feature type="transmembrane region" description="Helical" evidence="1">
    <location>
        <begin position="102"/>
        <end position="122"/>
    </location>
</feature>
<dbReference type="Pfam" id="PF00795">
    <property type="entry name" value="CN_hydrolase"/>
    <property type="match status" value="1"/>
</dbReference>
<feature type="transmembrane region" description="Helical" evidence="1">
    <location>
        <begin position="24"/>
        <end position="48"/>
    </location>
</feature>
<dbReference type="NCBIfam" id="NF010398">
    <property type="entry name" value="PRK13825.1-2"/>
    <property type="match status" value="1"/>
</dbReference>
<dbReference type="PROSITE" id="PS50263">
    <property type="entry name" value="CN_HYDROLASE"/>
    <property type="match status" value="1"/>
</dbReference>
<evidence type="ECO:0000313" key="3">
    <source>
        <dbReference type="EMBL" id="AOR81332.1"/>
    </source>
</evidence>
<dbReference type="SUPFAM" id="SSF56317">
    <property type="entry name" value="Carbon-nitrogen hydrolase"/>
    <property type="match status" value="1"/>
</dbReference>
<dbReference type="Gene3D" id="3.60.110.10">
    <property type="entry name" value="Carbon-nitrogen hydrolase"/>
    <property type="match status" value="1"/>
</dbReference>
<dbReference type="AlphaFoldDB" id="A0A1D8AGU8"/>
<feature type="transmembrane region" description="Helical" evidence="1">
    <location>
        <begin position="68"/>
        <end position="90"/>
    </location>
</feature>
<evidence type="ECO:0000256" key="1">
    <source>
        <dbReference type="SAM" id="Phobius"/>
    </source>
</evidence>
<keyword evidence="1" id="KW-0472">Membrane</keyword>
<name>A0A1D8AGU8_9SPHN</name>
<dbReference type="Proteomes" id="UP000094626">
    <property type="component" value="Plasmid pSA3"/>
</dbReference>
<keyword evidence="1" id="KW-1133">Transmembrane helix</keyword>
<organism evidence="3 4">
    <name type="scientific">Novosphingobium resinovorum</name>
    <dbReference type="NCBI Taxonomy" id="158500"/>
    <lineage>
        <taxon>Bacteria</taxon>
        <taxon>Pseudomonadati</taxon>
        <taxon>Pseudomonadota</taxon>
        <taxon>Alphaproteobacteria</taxon>
        <taxon>Sphingomonadales</taxon>
        <taxon>Sphingomonadaceae</taxon>
        <taxon>Novosphingobium</taxon>
    </lineage>
</organism>
<protein>
    <submittedName>
        <fullName evidence="3">Conjugal transfer protein TraB</fullName>
    </submittedName>
</protein>